<accession>A0ABR4V1N1</accession>
<proteinExistence type="predicted"/>
<evidence type="ECO:0000313" key="3">
    <source>
        <dbReference type="EMBL" id="KFX21150.1"/>
    </source>
</evidence>
<dbReference type="Pfam" id="PF14358">
    <property type="entry name" value="DUF4405"/>
    <property type="match status" value="1"/>
</dbReference>
<evidence type="ECO:0000313" key="4">
    <source>
        <dbReference type="Proteomes" id="UP000032869"/>
    </source>
</evidence>
<dbReference type="InterPro" id="IPR025517">
    <property type="entry name" value="DUF4405"/>
</dbReference>
<feature type="domain" description="Flavinylation-associated cytochrome" evidence="2">
    <location>
        <begin position="73"/>
        <end position="131"/>
    </location>
</feature>
<feature type="transmembrane region" description="Helical" evidence="1">
    <location>
        <begin position="12"/>
        <end position="29"/>
    </location>
</feature>
<organism evidence="3 4">
    <name type="scientific">Pectobacterium betavasculorum</name>
    <dbReference type="NCBI Taxonomy" id="55207"/>
    <lineage>
        <taxon>Bacteria</taxon>
        <taxon>Pseudomonadati</taxon>
        <taxon>Pseudomonadota</taxon>
        <taxon>Gammaproteobacteria</taxon>
        <taxon>Enterobacterales</taxon>
        <taxon>Pectobacteriaceae</taxon>
        <taxon>Pectobacterium</taxon>
    </lineage>
</organism>
<keyword evidence="1" id="KW-1133">Transmembrane helix</keyword>
<evidence type="ECO:0000256" key="1">
    <source>
        <dbReference type="SAM" id="Phobius"/>
    </source>
</evidence>
<keyword evidence="1" id="KW-0812">Transmembrane</keyword>
<gene>
    <name evidence="3" type="ORF">JV35_08150</name>
</gene>
<reference evidence="3 4" key="1">
    <citation type="submission" date="2014-08" db="EMBL/GenBank/DDBJ databases">
        <title>Genome sequences of NCPPB Pectobacterium isolates.</title>
        <authorList>
            <person name="Glover R.H."/>
            <person name="Sapp M."/>
            <person name="Elphinstone J."/>
        </authorList>
    </citation>
    <scope>NUCLEOTIDE SEQUENCE [LARGE SCALE GENOMIC DNA]</scope>
    <source>
        <strain evidence="3 4">NCPPB 2793</strain>
    </source>
</reference>
<feature type="transmembrane region" description="Helical" evidence="1">
    <location>
        <begin position="68"/>
        <end position="91"/>
    </location>
</feature>
<feature type="transmembrane region" description="Helical" evidence="1">
    <location>
        <begin position="111"/>
        <end position="129"/>
    </location>
</feature>
<name>A0ABR4V1N1_9GAMM</name>
<dbReference type="EMBL" id="JQHL01000002">
    <property type="protein sequence ID" value="KFX21150.1"/>
    <property type="molecule type" value="Genomic_DNA"/>
</dbReference>
<dbReference type="Proteomes" id="UP000032869">
    <property type="component" value="Unassembled WGS sequence"/>
</dbReference>
<protein>
    <submittedName>
        <fullName evidence="3">Membrane protein</fullName>
    </submittedName>
</protein>
<feature type="transmembrane region" description="Helical" evidence="1">
    <location>
        <begin position="150"/>
        <end position="171"/>
    </location>
</feature>
<evidence type="ECO:0000259" key="2">
    <source>
        <dbReference type="Pfam" id="PF14358"/>
    </source>
</evidence>
<keyword evidence="1" id="KW-0472">Membrane</keyword>
<sequence length="236" mass="27752">MKAKYKFQVIQDTVMLLILLSLMGFHLWGENIHEWLGVIFFFIILLHNGLNSHWFQKLFQGEYSALRFLQVSVNILLMLVLLSAMLSGIMLSRHVLPDLPIHSTSDLVRKIHMTSVHWGQVIIALHLGLHWKMLANFFCKIWSISPISLFATKIMPLIFIVISIYGLYTFIYRDMLPYLLIQVDFAFFNFEESKAIFYWDFLAVIIFFSYLTRYLLWLFLFRGKSREGNNGKDVPS</sequence>
<dbReference type="RefSeq" id="WP_039302442.1">
    <property type="nucleotide sequence ID" value="NZ_JQHL01000002.1"/>
</dbReference>
<feature type="transmembrane region" description="Helical" evidence="1">
    <location>
        <begin position="196"/>
        <end position="216"/>
    </location>
</feature>
<comment type="caution">
    <text evidence="3">The sequence shown here is derived from an EMBL/GenBank/DDBJ whole genome shotgun (WGS) entry which is preliminary data.</text>
</comment>
<keyword evidence="4" id="KW-1185">Reference proteome</keyword>
<feature type="transmembrane region" description="Helical" evidence="1">
    <location>
        <begin position="35"/>
        <end position="56"/>
    </location>
</feature>